<dbReference type="Proteomes" id="UP001630127">
    <property type="component" value="Unassembled WGS sequence"/>
</dbReference>
<dbReference type="EMBL" id="JBJUIK010000012">
    <property type="protein sequence ID" value="KAL3510027.1"/>
    <property type="molecule type" value="Genomic_DNA"/>
</dbReference>
<accession>A0ABD2YRM4</accession>
<evidence type="ECO:0000313" key="9">
    <source>
        <dbReference type="Proteomes" id="UP001630127"/>
    </source>
</evidence>
<dbReference type="GO" id="GO:0006952">
    <property type="term" value="P:defense response"/>
    <property type="evidence" value="ECO:0007669"/>
    <property type="project" value="UniProtKB-KW"/>
</dbReference>
<keyword evidence="2" id="KW-0433">Leucine-rich repeat</keyword>
<evidence type="ECO:0000256" key="1">
    <source>
        <dbReference type="ARBA" id="ARBA00008894"/>
    </source>
</evidence>
<evidence type="ECO:0000256" key="5">
    <source>
        <dbReference type="ARBA" id="ARBA00022821"/>
    </source>
</evidence>
<dbReference type="PANTHER" id="PTHR19338">
    <property type="entry name" value="TRANSLOCASE OF INNER MITOCHONDRIAL MEMBRANE 13 HOMOLOG"/>
    <property type="match status" value="1"/>
</dbReference>
<dbReference type="InterPro" id="IPR038005">
    <property type="entry name" value="RX-like_CC"/>
</dbReference>
<dbReference type="GO" id="GO:0005524">
    <property type="term" value="F:ATP binding"/>
    <property type="evidence" value="ECO:0007669"/>
    <property type="project" value="UniProtKB-KW"/>
</dbReference>
<dbReference type="AlphaFoldDB" id="A0ABD2YRM4"/>
<reference evidence="8 9" key="1">
    <citation type="submission" date="2024-11" db="EMBL/GenBank/DDBJ databases">
        <title>A near-complete genome assembly of Cinchona calisaya.</title>
        <authorList>
            <person name="Lian D.C."/>
            <person name="Zhao X.W."/>
            <person name="Wei L."/>
        </authorList>
    </citation>
    <scope>NUCLEOTIDE SEQUENCE [LARGE SCALE GENOMIC DNA]</scope>
    <source>
        <tissue evidence="8">Nenye</tissue>
    </source>
</reference>
<evidence type="ECO:0000313" key="8">
    <source>
        <dbReference type="EMBL" id="KAL3510027.1"/>
    </source>
</evidence>
<gene>
    <name evidence="8" type="ORF">ACH5RR_029428</name>
</gene>
<evidence type="ECO:0000256" key="6">
    <source>
        <dbReference type="ARBA" id="ARBA00022840"/>
    </source>
</evidence>
<organism evidence="8 9">
    <name type="scientific">Cinchona calisaya</name>
    <dbReference type="NCBI Taxonomy" id="153742"/>
    <lineage>
        <taxon>Eukaryota</taxon>
        <taxon>Viridiplantae</taxon>
        <taxon>Streptophyta</taxon>
        <taxon>Embryophyta</taxon>
        <taxon>Tracheophyta</taxon>
        <taxon>Spermatophyta</taxon>
        <taxon>Magnoliopsida</taxon>
        <taxon>eudicotyledons</taxon>
        <taxon>Gunneridae</taxon>
        <taxon>Pentapetalae</taxon>
        <taxon>asterids</taxon>
        <taxon>lamiids</taxon>
        <taxon>Gentianales</taxon>
        <taxon>Rubiaceae</taxon>
        <taxon>Cinchonoideae</taxon>
        <taxon>Cinchoneae</taxon>
        <taxon>Cinchona</taxon>
    </lineage>
</organism>
<evidence type="ECO:0000256" key="3">
    <source>
        <dbReference type="ARBA" id="ARBA00022737"/>
    </source>
</evidence>
<name>A0ABD2YRM4_9GENT</name>
<keyword evidence="3" id="KW-0677">Repeat</keyword>
<keyword evidence="4" id="KW-0547">Nucleotide-binding</keyword>
<evidence type="ECO:0000256" key="2">
    <source>
        <dbReference type="ARBA" id="ARBA00022614"/>
    </source>
</evidence>
<keyword evidence="6" id="KW-0067">ATP-binding</keyword>
<feature type="domain" description="Disease resistance N-terminal" evidence="7">
    <location>
        <begin position="7"/>
        <end position="85"/>
    </location>
</feature>
<dbReference type="CDD" id="cd14798">
    <property type="entry name" value="RX-CC_like"/>
    <property type="match status" value="1"/>
</dbReference>
<keyword evidence="5" id="KW-0611">Plant defense</keyword>
<keyword evidence="9" id="KW-1185">Reference proteome</keyword>
<comment type="caution">
    <text evidence="8">The sequence shown here is derived from an EMBL/GenBank/DDBJ whole genome shotgun (WGS) entry which is preliminary data.</text>
</comment>
<evidence type="ECO:0000259" key="7">
    <source>
        <dbReference type="Pfam" id="PF18052"/>
    </source>
</evidence>
<dbReference type="Pfam" id="PF18052">
    <property type="entry name" value="Rx_N"/>
    <property type="match status" value="1"/>
</dbReference>
<dbReference type="PANTHER" id="PTHR19338:SF59">
    <property type="entry name" value="OS10G0162832 PROTEIN"/>
    <property type="match status" value="1"/>
</dbReference>
<dbReference type="Gene3D" id="1.20.5.4130">
    <property type="match status" value="1"/>
</dbReference>
<protein>
    <recommendedName>
        <fullName evidence="7">Disease resistance N-terminal domain-containing protein</fullName>
    </recommendedName>
</protein>
<dbReference type="InterPro" id="IPR041118">
    <property type="entry name" value="Rx_N"/>
</dbReference>
<sequence length="167" mass="19517">MADGADNFLLDKLTTILLQNASLLGNAQNEIEKIKLELESMKSFLKDAKKWKERNESVETWVRHVREVAIQVENTVDEFIHYNDTGGAQKYRPKDFVQEAMNIPRKLAVMHRLSSKMQKINAKVLEVSKRSKRYSFDARLDEERTITVPVDWLQHNGENRSLRMKMI</sequence>
<comment type="similarity">
    <text evidence="1">Belongs to the disease resistance NB-LRR family.</text>
</comment>
<proteinExistence type="inferred from homology"/>
<evidence type="ECO:0000256" key="4">
    <source>
        <dbReference type="ARBA" id="ARBA00022741"/>
    </source>
</evidence>